<dbReference type="GO" id="GO:0009636">
    <property type="term" value="P:response to toxic substance"/>
    <property type="evidence" value="ECO:0007669"/>
    <property type="project" value="UniProtKB-ARBA"/>
</dbReference>
<evidence type="ECO:0000256" key="3">
    <source>
        <dbReference type="ARBA" id="ARBA00022679"/>
    </source>
</evidence>
<feature type="domain" description="GST C-terminal" evidence="6">
    <location>
        <begin position="91"/>
        <end position="215"/>
    </location>
</feature>
<protein>
    <recommendedName>
        <fullName evidence="2">glutathione transferase</fullName>
        <ecNumber evidence="2">2.5.1.18</ecNumber>
    </recommendedName>
</protein>
<dbReference type="Gene3D" id="1.20.1050.10">
    <property type="match status" value="1"/>
</dbReference>
<dbReference type="PROSITE" id="PS50405">
    <property type="entry name" value="GST_CTER"/>
    <property type="match status" value="1"/>
</dbReference>
<evidence type="ECO:0000256" key="1">
    <source>
        <dbReference type="ARBA" id="ARBA00010128"/>
    </source>
</evidence>
<evidence type="ECO:0000256" key="4">
    <source>
        <dbReference type="ARBA" id="ARBA00047960"/>
    </source>
</evidence>
<dbReference type="InterPro" id="IPR004046">
    <property type="entry name" value="GST_C"/>
</dbReference>
<dbReference type="STRING" id="1432307.W9C718"/>
<dbReference type="FunFam" id="1.20.1050.10:FF:000004">
    <property type="entry name" value="Glutathione S-transferase F2"/>
    <property type="match status" value="1"/>
</dbReference>
<dbReference type="EMBL" id="AYSA01000472">
    <property type="protein sequence ID" value="ESZ91656.1"/>
    <property type="molecule type" value="Genomic_DNA"/>
</dbReference>
<dbReference type="CDD" id="cd03053">
    <property type="entry name" value="GST_N_Phi"/>
    <property type="match status" value="1"/>
</dbReference>
<dbReference type="AlphaFoldDB" id="W9C718"/>
<dbReference type="PANTHER" id="PTHR43900:SF3">
    <property type="entry name" value="GLUTATHIONE S-TRANSFERASE RHO"/>
    <property type="match status" value="1"/>
</dbReference>
<dbReference type="HOGENOM" id="CLU_011226_5_1_1"/>
<dbReference type="SUPFAM" id="SSF47616">
    <property type="entry name" value="GST C-terminal domain-like"/>
    <property type="match status" value="1"/>
</dbReference>
<comment type="caution">
    <text evidence="7">The sequence shown here is derived from an EMBL/GenBank/DDBJ whole genome shotgun (WGS) entry which is preliminary data.</text>
</comment>
<dbReference type="GO" id="GO:0004364">
    <property type="term" value="F:glutathione transferase activity"/>
    <property type="evidence" value="ECO:0007669"/>
    <property type="project" value="UniProtKB-EC"/>
</dbReference>
<sequence length="215" mass="24288">MGLKLYGMRQATCTQRVLTTLAEKGIDFELIIVNLMAGEQREPSHLAMQPFGKVPVLDDDGFLIYESRAICKYLARKYADKGTNLIPAEGDPKAYGLFEQACSIEQNYFDAEAFGLWFEKFIKPARGLGATNEENVQKHIQTLDKNLAAYEQILSKQKYLAGDEFTLADLYHLPHGSQALKYGFQGLLGKYPHVNKWWEGIQARDSWKKASAESL</sequence>
<dbReference type="InterPro" id="IPR036282">
    <property type="entry name" value="Glutathione-S-Trfase_C_sf"/>
</dbReference>
<dbReference type="PANTHER" id="PTHR43900">
    <property type="entry name" value="GLUTATHIONE S-TRANSFERASE RHO"/>
    <property type="match status" value="1"/>
</dbReference>
<dbReference type="Pfam" id="PF02798">
    <property type="entry name" value="GST_N"/>
    <property type="match status" value="1"/>
</dbReference>
<comment type="catalytic activity">
    <reaction evidence="4">
        <text>RX + glutathione = an S-substituted glutathione + a halide anion + H(+)</text>
        <dbReference type="Rhea" id="RHEA:16437"/>
        <dbReference type="ChEBI" id="CHEBI:15378"/>
        <dbReference type="ChEBI" id="CHEBI:16042"/>
        <dbReference type="ChEBI" id="CHEBI:17792"/>
        <dbReference type="ChEBI" id="CHEBI:57925"/>
        <dbReference type="ChEBI" id="CHEBI:90779"/>
        <dbReference type="EC" id="2.5.1.18"/>
    </reaction>
</comment>
<dbReference type="OrthoDB" id="249703at2759"/>
<name>W9C718_SCLBF</name>
<evidence type="ECO:0000259" key="5">
    <source>
        <dbReference type="PROSITE" id="PS50404"/>
    </source>
</evidence>
<dbReference type="SUPFAM" id="SSF52833">
    <property type="entry name" value="Thioredoxin-like"/>
    <property type="match status" value="1"/>
</dbReference>
<evidence type="ECO:0000259" key="6">
    <source>
        <dbReference type="PROSITE" id="PS50405"/>
    </source>
</evidence>
<dbReference type="InterPro" id="IPR004045">
    <property type="entry name" value="Glutathione_S-Trfase_N"/>
</dbReference>
<dbReference type="SFLD" id="SFLDG00358">
    <property type="entry name" value="Main_(cytGST)"/>
    <property type="match status" value="1"/>
</dbReference>
<keyword evidence="3 7" id="KW-0808">Transferase</keyword>
<dbReference type="GO" id="GO:0043295">
    <property type="term" value="F:glutathione binding"/>
    <property type="evidence" value="ECO:0007669"/>
    <property type="project" value="TreeGrafter"/>
</dbReference>
<keyword evidence="8" id="KW-1185">Reference proteome</keyword>
<accession>W9C718</accession>
<dbReference type="EC" id="2.5.1.18" evidence="2"/>
<dbReference type="FunFam" id="3.40.30.10:FF:000016">
    <property type="entry name" value="Glutathione S-transferase F2"/>
    <property type="match status" value="1"/>
</dbReference>
<reference evidence="7 8" key="1">
    <citation type="journal article" date="2014" name="Genome Announc.">
        <title>Draft genome sequence of Sclerotinia borealis, a psychrophilic plant pathogenic fungus.</title>
        <authorList>
            <person name="Mardanov A.V."/>
            <person name="Beletsky A.V."/>
            <person name="Kadnikov V.V."/>
            <person name="Ignatov A.N."/>
            <person name="Ravin N.V."/>
        </authorList>
    </citation>
    <scope>NUCLEOTIDE SEQUENCE [LARGE SCALE GENOMIC DNA]</scope>
    <source>
        <strain evidence="8">F-4157</strain>
    </source>
</reference>
<dbReference type="SFLD" id="SFLDS00019">
    <property type="entry name" value="Glutathione_Transferase_(cytos"/>
    <property type="match status" value="1"/>
</dbReference>
<dbReference type="Gene3D" id="3.40.30.10">
    <property type="entry name" value="Glutaredoxin"/>
    <property type="match status" value="1"/>
</dbReference>
<comment type="similarity">
    <text evidence="1">Belongs to the GST superfamily. Phi family.</text>
</comment>
<dbReference type="PROSITE" id="PS50404">
    <property type="entry name" value="GST_NTER"/>
    <property type="match status" value="1"/>
</dbReference>
<dbReference type="GO" id="GO:0006749">
    <property type="term" value="P:glutathione metabolic process"/>
    <property type="evidence" value="ECO:0007669"/>
    <property type="project" value="TreeGrafter"/>
</dbReference>
<evidence type="ECO:0000313" key="8">
    <source>
        <dbReference type="Proteomes" id="UP000019487"/>
    </source>
</evidence>
<dbReference type="InterPro" id="IPR040079">
    <property type="entry name" value="Glutathione_S-Trfase"/>
</dbReference>
<feature type="domain" description="GST N-terminal" evidence="5">
    <location>
        <begin position="1"/>
        <end position="82"/>
    </location>
</feature>
<evidence type="ECO:0000256" key="2">
    <source>
        <dbReference type="ARBA" id="ARBA00012452"/>
    </source>
</evidence>
<dbReference type="Pfam" id="PF00043">
    <property type="entry name" value="GST_C"/>
    <property type="match status" value="1"/>
</dbReference>
<gene>
    <name evidence="7" type="ORF">SBOR_7954</name>
</gene>
<proteinExistence type="inferred from homology"/>
<dbReference type="InterPro" id="IPR036249">
    <property type="entry name" value="Thioredoxin-like_sf"/>
</dbReference>
<dbReference type="InterPro" id="IPR010987">
    <property type="entry name" value="Glutathione-S-Trfase_C-like"/>
</dbReference>
<dbReference type="Proteomes" id="UP000019487">
    <property type="component" value="Unassembled WGS sequence"/>
</dbReference>
<evidence type="ECO:0000313" key="7">
    <source>
        <dbReference type="EMBL" id="ESZ91656.1"/>
    </source>
</evidence>
<dbReference type="GO" id="GO:0005737">
    <property type="term" value="C:cytoplasm"/>
    <property type="evidence" value="ECO:0007669"/>
    <property type="project" value="TreeGrafter"/>
</dbReference>
<organism evidence="7 8">
    <name type="scientific">Sclerotinia borealis (strain F-4128)</name>
    <dbReference type="NCBI Taxonomy" id="1432307"/>
    <lineage>
        <taxon>Eukaryota</taxon>
        <taxon>Fungi</taxon>
        <taxon>Dikarya</taxon>
        <taxon>Ascomycota</taxon>
        <taxon>Pezizomycotina</taxon>
        <taxon>Leotiomycetes</taxon>
        <taxon>Helotiales</taxon>
        <taxon>Sclerotiniaceae</taxon>
        <taxon>Sclerotinia</taxon>
    </lineage>
</organism>